<dbReference type="GO" id="GO:0005886">
    <property type="term" value="C:plasma membrane"/>
    <property type="evidence" value="ECO:0007669"/>
    <property type="project" value="UniProtKB-SubCell"/>
</dbReference>
<evidence type="ECO:0000256" key="1">
    <source>
        <dbReference type="ARBA" id="ARBA00004651"/>
    </source>
</evidence>
<comment type="similarity">
    <text evidence="2">Belongs to the autoinducer-2 exporter (AI-2E) (TC 2.A.86) family.</text>
</comment>
<sequence length="360" mass="40645">MKIARKAQAYIEENIGFQTLITVLLILLVVYLLMLTSAWWLEAFKLIRQILFPFIIGFGFAYLVYPITRYLEKFKIPRAISVLVVMAAVIGLIALLFSAVIPNLIDDFALFGQTIVDSVQQLYNMYIESSDNPSDIIMSIYSEMLNVMTNITKEIPAYVTTFVTSALSILTTILFSFIIGIYFIFDYERFTRAIGTLARKVNLNTYKSLKSVDQAVKSYVRTEIVIMLIAFVEYTLVYFLVGHNYALILGVLTALSMMVPYIGPTIVHSIGILTSLTLGLSRAVILTLLLVVLSQVDGYVVAPMVFNKRDKLEPLWSLFSFFACSTLFGFVGILISMPLYFSVNSILKLRANNWNDESQN</sequence>
<accession>A0A0X8GZW2</accession>
<evidence type="ECO:0000256" key="6">
    <source>
        <dbReference type="ARBA" id="ARBA00022989"/>
    </source>
</evidence>
<dbReference type="EMBL" id="CP013213">
    <property type="protein sequence ID" value="AMC93424.1"/>
    <property type="molecule type" value="Genomic_DNA"/>
</dbReference>
<feature type="transmembrane region" description="Helical" evidence="8">
    <location>
        <begin position="155"/>
        <end position="185"/>
    </location>
</feature>
<name>A0A0X8GZW2_9FIRM</name>
<evidence type="ECO:0000256" key="3">
    <source>
        <dbReference type="ARBA" id="ARBA00022448"/>
    </source>
</evidence>
<evidence type="ECO:0000256" key="5">
    <source>
        <dbReference type="ARBA" id="ARBA00022692"/>
    </source>
</evidence>
<keyword evidence="6 8" id="KW-1133">Transmembrane helix</keyword>
<dbReference type="AlphaFoldDB" id="A0A0X8GZW2"/>
<proteinExistence type="inferred from homology"/>
<comment type="subcellular location">
    <subcellularLocation>
        <location evidence="1">Cell membrane</location>
        <topology evidence="1">Multi-pass membrane protein</topology>
    </subcellularLocation>
</comment>
<feature type="transmembrane region" description="Helical" evidence="8">
    <location>
        <begin position="20"/>
        <end position="40"/>
    </location>
</feature>
<protein>
    <recommendedName>
        <fullName evidence="11">Permease</fullName>
    </recommendedName>
</protein>
<dbReference type="Pfam" id="PF01594">
    <property type="entry name" value="AI-2E_transport"/>
    <property type="match status" value="1"/>
</dbReference>
<feature type="transmembrane region" description="Helical" evidence="8">
    <location>
        <begin position="247"/>
        <end position="271"/>
    </location>
</feature>
<keyword evidence="4" id="KW-1003">Cell membrane</keyword>
<keyword evidence="10" id="KW-1185">Reference proteome</keyword>
<keyword evidence="7 8" id="KW-0472">Membrane</keyword>
<organism evidence="9 10">
    <name type="scientific">Erysipelothrix larvae</name>
    <dbReference type="NCBI Taxonomy" id="1514105"/>
    <lineage>
        <taxon>Bacteria</taxon>
        <taxon>Bacillati</taxon>
        <taxon>Bacillota</taxon>
        <taxon>Erysipelotrichia</taxon>
        <taxon>Erysipelotrichales</taxon>
        <taxon>Erysipelotrichaceae</taxon>
        <taxon>Erysipelothrix</taxon>
    </lineage>
</organism>
<feature type="transmembrane region" description="Helical" evidence="8">
    <location>
        <begin position="283"/>
        <end position="306"/>
    </location>
</feature>
<keyword evidence="5 8" id="KW-0812">Transmembrane</keyword>
<evidence type="ECO:0000313" key="9">
    <source>
        <dbReference type="EMBL" id="AMC93424.1"/>
    </source>
</evidence>
<evidence type="ECO:0000256" key="8">
    <source>
        <dbReference type="SAM" id="Phobius"/>
    </source>
</evidence>
<feature type="transmembrane region" description="Helical" evidence="8">
    <location>
        <begin position="46"/>
        <end position="67"/>
    </location>
</feature>
<dbReference type="KEGG" id="erl:AOC36_05350"/>
<dbReference type="InterPro" id="IPR002549">
    <property type="entry name" value="AI-2E-like"/>
</dbReference>
<dbReference type="OrthoDB" id="9793390at2"/>
<evidence type="ECO:0000256" key="4">
    <source>
        <dbReference type="ARBA" id="ARBA00022475"/>
    </source>
</evidence>
<feature type="transmembrane region" description="Helical" evidence="8">
    <location>
        <begin position="224"/>
        <end position="241"/>
    </location>
</feature>
<dbReference type="Proteomes" id="UP000063781">
    <property type="component" value="Chromosome"/>
</dbReference>
<evidence type="ECO:0000313" key="10">
    <source>
        <dbReference type="Proteomes" id="UP000063781"/>
    </source>
</evidence>
<dbReference type="STRING" id="1514105.AOC36_05350"/>
<dbReference type="PANTHER" id="PTHR21716:SF53">
    <property type="entry name" value="PERMEASE PERM-RELATED"/>
    <property type="match status" value="1"/>
</dbReference>
<keyword evidence="3" id="KW-0813">Transport</keyword>
<evidence type="ECO:0008006" key="11">
    <source>
        <dbReference type="Google" id="ProtNLM"/>
    </source>
</evidence>
<evidence type="ECO:0000256" key="7">
    <source>
        <dbReference type="ARBA" id="ARBA00023136"/>
    </source>
</evidence>
<feature type="transmembrane region" description="Helical" evidence="8">
    <location>
        <begin position="318"/>
        <end position="341"/>
    </location>
</feature>
<feature type="transmembrane region" description="Helical" evidence="8">
    <location>
        <begin position="79"/>
        <end position="101"/>
    </location>
</feature>
<dbReference type="PANTHER" id="PTHR21716">
    <property type="entry name" value="TRANSMEMBRANE PROTEIN"/>
    <property type="match status" value="1"/>
</dbReference>
<reference evidence="9 10" key="1">
    <citation type="submission" date="2015-10" db="EMBL/GenBank/DDBJ databases">
        <title>Erysipelothrix larvae sp. LV19 isolated from the larval gut of the rhinoceros beetle, Trypoxylus dichotomus.</title>
        <authorList>
            <person name="Lim S."/>
            <person name="Kim B.-C."/>
        </authorList>
    </citation>
    <scope>NUCLEOTIDE SEQUENCE [LARGE SCALE GENOMIC DNA]</scope>
    <source>
        <strain evidence="9 10">LV19</strain>
    </source>
</reference>
<dbReference type="RefSeq" id="WP_067632199.1">
    <property type="nucleotide sequence ID" value="NZ_CP013213.1"/>
</dbReference>
<gene>
    <name evidence="9" type="ORF">AOC36_05350</name>
</gene>
<evidence type="ECO:0000256" key="2">
    <source>
        <dbReference type="ARBA" id="ARBA00009773"/>
    </source>
</evidence>